<gene>
    <name evidence="1" type="ORF">OEZ60_01155</name>
</gene>
<sequence length="40" mass="4469">MAAFQRSTKFLAAAFICRLWHIKAAGIRGFEAVKPLTFEA</sequence>
<evidence type="ECO:0000313" key="2">
    <source>
        <dbReference type="Proteomes" id="UP001209535"/>
    </source>
</evidence>
<dbReference type="RefSeq" id="WP_263332377.1">
    <property type="nucleotide sequence ID" value="NZ_JAOVQO010000001.1"/>
</dbReference>
<name>A0ABT2WY69_9RHOB</name>
<protein>
    <submittedName>
        <fullName evidence="1">Uncharacterized protein</fullName>
    </submittedName>
</protein>
<proteinExistence type="predicted"/>
<accession>A0ABT2WY69</accession>
<dbReference type="EMBL" id="JAOVQO010000001">
    <property type="protein sequence ID" value="MCU9846612.1"/>
    <property type="molecule type" value="Genomic_DNA"/>
</dbReference>
<dbReference type="Proteomes" id="UP001209535">
    <property type="component" value="Unassembled WGS sequence"/>
</dbReference>
<evidence type="ECO:0000313" key="1">
    <source>
        <dbReference type="EMBL" id="MCU9846612.1"/>
    </source>
</evidence>
<reference evidence="1 2" key="1">
    <citation type="submission" date="2022-10" db="EMBL/GenBank/DDBJ databases">
        <title>Defluviimonas sp. nov., isolated from ocean surface sediments.</title>
        <authorList>
            <person name="He W."/>
            <person name="Wang L."/>
            <person name="Zhang D.-F."/>
        </authorList>
    </citation>
    <scope>NUCLEOTIDE SEQUENCE [LARGE SCALE GENOMIC DNA]</scope>
    <source>
        <strain evidence="1 2">WL0024</strain>
    </source>
</reference>
<comment type="caution">
    <text evidence="1">The sequence shown here is derived from an EMBL/GenBank/DDBJ whole genome shotgun (WGS) entry which is preliminary data.</text>
</comment>
<organism evidence="1 2">
    <name type="scientific">Albidovulum salinarum</name>
    <dbReference type="NCBI Taxonomy" id="2984153"/>
    <lineage>
        <taxon>Bacteria</taxon>
        <taxon>Pseudomonadati</taxon>
        <taxon>Pseudomonadota</taxon>
        <taxon>Alphaproteobacteria</taxon>
        <taxon>Rhodobacterales</taxon>
        <taxon>Paracoccaceae</taxon>
        <taxon>Albidovulum</taxon>
    </lineage>
</organism>
<keyword evidence="2" id="KW-1185">Reference proteome</keyword>